<dbReference type="AlphaFoldDB" id="A0A842IT74"/>
<keyword evidence="3" id="KW-1185">Reference proteome</keyword>
<evidence type="ECO:0000313" key="3">
    <source>
        <dbReference type="Proteomes" id="UP000533900"/>
    </source>
</evidence>
<dbReference type="Proteomes" id="UP000533900">
    <property type="component" value="Unassembled WGS sequence"/>
</dbReference>
<feature type="transmembrane region" description="Helical" evidence="1">
    <location>
        <begin position="12"/>
        <end position="28"/>
    </location>
</feature>
<evidence type="ECO:0000256" key="1">
    <source>
        <dbReference type="SAM" id="Phobius"/>
    </source>
</evidence>
<gene>
    <name evidence="2" type="ORF">H7F21_09620</name>
</gene>
<proteinExistence type="predicted"/>
<keyword evidence="1" id="KW-0812">Transmembrane</keyword>
<feature type="transmembrane region" description="Helical" evidence="1">
    <location>
        <begin position="171"/>
        <end position="189"/>
    </location>
</feature>
<comment type="caution">
    <text evidence="2">The sequence shown here is derived from an EMBL/GenBank/DDBJ whole genome shotgun (WGS) entry which is preliminary data.</text>
</comment>
<protein>
    <submittedName>
        <fullName evidence="2">Uncharacterized protein</fullName>
    </submittedName>
</protein>
<feature type="transmembrane region" description="Helical" evidence="1">
    <location>
        <begin position="40"/>
        <end position="58"/>
    </location>
</feature>
<reference evidence="2" key="1">
    <citation type="submission" date="2020-08" db="EMBL/GenBank/DDBJ databases">
        <title>Winogradskyella ouciana sp. nov., isolated from the hadal seawater of the Mariana Trench.</title>
        <authorList>
            <person name="He X."/>
        </authorList>
    </citation>
    <scope>NUCLEOTIDE SEQUENCE [LARGE SCALE GENOMIC DNA]</scope>
    <source>
        <strain evidence="2">KCTC 52348</strain>
    </source>
</reference>
<dbReference type="RefSeq" id="WP_185789051.1">
    <property type="nucleotide sequence ID" value="NZ_JACLCP010000002.1"/>
</dbReference>
<feature type="transmembrane region" description="Helical" evidence="1">
    <location>
        <begin position="138"/>
        <end position="159"/>
    </location>
</feature>
<accession>A0A842IT74</accession>
<name>A0A842IT74_9FLAO</name>
<sequence>MDEFVKENYSLITYSVEFIAVLTGLILLRKYKNTHAKAIIFFLIYAFLVDFIGSYPSILYKNNLFHLIEDTLIERNYWWYAIFWWVGLSVFMVLINYKVVSNDLLKKILKYSLYVYLLQVLLCLIFRFELIFKPDEQFLKIASFWIVILSIVVYLFEILRSEKIVLFYKSIYFYLNIIMFLWILVMIPMDFFEVYFRSDDWNYIILKYKIYLSLNIFLYLSISAALVFCKPETK</sequence>
<feature type="transmembrane region" description="Helical" evidence="1">
    <location>
        <begin position="111"/>
        <end position="132"/>
    </location>
</feature>
<feature type="transmembrane region" description="Helical" evidence="1">
    <location>
        <begin position="209"/>
        <end position="229"/>
    </location>
</feature>
<keyword evidence="1" id="KW-1133">Transmembrane helix</keyword>
<keyword evidence="1" id="KW-0472">Membrane</keyword>
<feature type="transmembrane region" description="Helical" evidence="1">
    <location>
        <begin position="78"/>
        <end position="99"/>
    </location>
</feature>
<dbReference type="EMBL" id="JACLCP010000002">
    <property type="protein sequence ID" value="MBC2845349.1"/>
    <property type="molecule type" value="Genomic_DNA"/>
</dbReference>
<organism evidence="2 3">
    <name type="scientific">Winogradskyella flava</name>
    <dbReference type="NCBI Taxonomy" id="1884876"/>
    <lineage>
        <taxon>Bacteria</taxon>
        <taxon>Pseudomonadati</taxon>
        <taxon>Bacteroidota</taxon>
        <taxon>Flavobacteriia</taxon>
        <taxon>Flavobacteriales</taxon>
        <taxon>Flavobacteriaceae</taxon>
        <taxon>Winogradskyella</taxon>
    </lineage>
</organism>
<evidence type="ECO:0000313" key="2">
    <source>
        <dbReference type="EMBL" id="MBC2845349.1"/>
    </source>
</evidence>